<name>A0A9J5YQV8_SOLCO</name>
<accession>A0A9J5YQV8</accession>
<reference evidence="1 2" key="1">
    <citation type="submission" date="2020-09" db="EMBL/GenBank/DDBJ databases">
        <title>De no assembly of potato wild relative species, Solanum commersonii.</title>
        <authorList>
            <person name="Cho K."/>
        </authorList>
    </citation>
    <scope>NUCLEOTIDE SEQUENCE [LARGE SCALE GENOMIC DNA]</scope>
    <source>
        <strain evidence="1">LZ3.2</strain>
        <tissue evidence="1">Leaf</tissue>
    </source>
</reference>
<sequence length="69" mass="7593">MSLDACVVCTVVGWLFGSSTTENESALHMGLGRWQMASLLNVELLIEVRTLSKIFLAHICVKSVLIEVE</sequence>
<dbReference type="AlphaFoldDB" id="A0A9J5YQV8"/>
<protein>
    <submittedName>
        <fullName evidence="1">Uncharacterized protein</fullName>
    </submittedName>
</protein>
<gene>
    <name evidence="1" type="ORF">H5410_033497</name>
</gene>
<comment type="caution">
    <text evidence="1">The sequence shown here is derived from an EMBL/GenBank/DDBJ whole genome shotgun (WGS) entry which is preliminary data.</text>
</comment>
<evidence type="ECO:0000313" key="2">
    <source>
        <dbReference type="Proteomes" id="UP000824120"/>
    </source>
</evidence>
<evidence type="ECO:0000313" key="1">
    <source>
        <dbReference type="EMBL" id="KAG5602127.1"/>
    </source>
</evidence>
<dbReference type="Proteomes" id="UP000824120">
    <property type="component" value="Chromosome 6"/>
</dbReference>
<proteinExistence type="predicted"/>
<organism evidence="1 2">
    <name type="scientific">Solanum commersonii</name>
    <name type="common">Commerson's wild potato</name>
    <name type="synonym">Commerson's nightshade</name>
    <dbReference type="NCBI Taxonomy" id="4109"/>
    <lineage>
        <taxon>Eukaryota</taxon>
        <taxon>Viridiplantae</taxon>
        <taxon>Streptophyta</taxon>
        <taxon>Embryophyta</taxon>
        <taxon>Tracheophyta</taxon>
        <taxon>Spermatophyta</taxon>
        <taxon>Magnoliopsida</taxon>
        <taxon>eudicotyledons</taxon>
        <taxon>Gunneridae</taxon>
        <taxon>Pentapetalae</taxon>
        <taxon>asterids</taxon>
        <taxon>lamiids</taxon>
        <taxon>Solanales</taxon>
        <taxon>Solanaceae</taxon>
        <taxon>Solanoideae</taxon>
        <taxon>Solaneae</taxon>
        <taxon>Solanum</taxon>
    </lineage>
</organism>
<keyword evidence="2" id="KW-1185">Reference proteome</keyword>
<dbReference type="EMBL" id="JACXVP010000006">
    <property type="protein sequence ID" value="KAG5602127.1"/>
    <property type="molecule type" value="Genomic_DNA"/>
</dbReference>